<evidence type="ECO:0000256" key="5">
    <source>
        <dbReference type="RuleBase" id="RU000660"/>
    </source>
</evidence>
<dbReference type="GO" id="GO:0006412">
    <property type="term" value="P:translation"/>
    <property type="evidence" value="ECO:0007669"/>
    <property type="project" value="UniProtKB-UniRule"/>
</dbReference>
<keyword evidence="2 4" id="KW-0689">Ribosomal protein</keyword>
<comment type="similarity">
    <text evidence="1 4 5">Belongs to the bacterial ribosomal protein bL17 family.</text>
</comment>
<dbReference type="Pfam" id="PF01196">
    <property type="entry name" value="Ribosomal_L17"/>
    <property type="match status" value="1"/>
</dbReference>
<dbReference type="InterPro" id="IPR000456">
    <property type="entry name" value="Ribosomal_bL17"/>
</dbReference>
<evidence type="ECO:0000256" key="1">
    <source>
        <dbReference type="ARBA" id="ARBA00008777"/>
    </source>
</evidence>
<sequence length="112" mass="12876">MGYRKLGRTSSHRKAMLRNITTALLREEAIQTTEQKAKELKRVAEKMITLGKRGNLHARRQALGYLKDEDVVTKLFTDIAKRYEERQGGYTRIIKMGNRRGDGALMVKVELV</sequence>
<reference evidence="6 7" key="1">
    <citation type="submission" date="2023-04" db="EMBL/GenBank/DDBJ databases">
        <authorList>
            <person name="Hsu D."/>
        </authorList>
    </citation>
    <scope>NUCLEOTIDE SEQUENCE [LARGE SCALE GENOMIC DNA]</scope>
    <source>
        <strain evidence="6 7">MK1</strain>
    </source>
</reference>
<dbReference type="InterPro" id="IPR047859">
    <property type="entry name" value="Ribosomal_bL17_CS"/>
</dbReference>
<dbReference type="SUPFAM" id="SSF64263">
    <property type="entry name" value="Prokaryotic ribosomal protein L17"/>
    <property type="match status" value="1"/>
</dbReference>
<dbReference type="InterPro" id="IPR036373">
    <property type="entry name" value="Ribosomal_bL17_sf"/>
</dbReference>
<dbReference type="GO" id="GO:0022625">
    <property type="term" value="C:cytosolic large ribosomal subunit"/>
    <property type="evidence" value="ECO:0007669"/>
    <property type="project" value="TreeGrafter"/>
</dbReference>
<dbReference type="EMBL" id="CP121694">
    <property type="protein sequence ID" value="WRO20333.1"/>
    <property type="molecule type" value="Genomic_DNA"/>
</dbReference>
<name>A0AAU0UHX6_9FIRM</name>
<dbReference type="RefSeq" id="WP_366923234.1">
    <property type="nucleotide sequence ID" value="NZ_CP121694.1"/>
</dbReference>
<dbReference type="Proteomes" id="UP001329915">
    <property type="component" value="Chromosome"/>
</dbReference>
<proteinExistence type="inferred from homology"/>
<evidence type="ECO:0000256" key="4">
    <source>
        <dbReference type="HAMAP-Rule" id="MF_01368"/>
    </source>
</evidence>
<organism evidence="6 7">
    <name type="scientific">Metallumcola ferriviriculae</name>
    <dbReference type="NCBI Taxonomy" id="3039180"/>
    <lineage>
        <taxon>Bacteria</taxon>
        <taxon>Bacillati</taxon>
        <taxon>Bacillota</taxon>
        <taxon>Clostridia</taxon>
        <taxon>Neomoorellales</taxon>
        <taxon>Desulfitibacteraceae</taxon>
        <taxon>Metallumcola</taxon>
    </lineage>
</organism>
<dbReference type="PANTHER" id="PTHR14413:SF16">
    <property type="entry name" value="LARGE RIBOSOMAL SUBUNIT PROTEIN BL17M"/>
    <property type="match status" value="1"/>
</dbReference>
<protein>
    <recommendedName>
        <fullName evidence="4">Large ribosomal subunit protein bL17</fullName>
    </recommendedName>
</protein>
<dbReference type="AlphaFoldDB" id="A0AAU0UHX6"/>
<evidence type="ECO:0000313" key="7">
    <source>
        <dbReference type="Proteomes" id="UP001329915"/>
    </source>
</evidence>
<keyword evidence="7" id="KW-1185">Reference proteome</keyword>
<dbReference type="NCBIfam" id="TIGR00059">
    <property type="entry name" value="L17"/>
    <property type="match status" value="1"/>
</dbReference>
<comment type="subunit">
    <text evidence="4">Part of the 50S ribosomal subunit. Contacts protein L32.</text>
</comment>
<evidence type="ECO:0000256" key="2">
    <source>
        <dbReference type="ARBA" id="ARBA00022980"/>
    </source>
</evidence>
<dbReference type="KEGG" id="dbc:MFMK1_000091"/>
<accession>A0AAU0UHX6</accession>
<dbReference type="GO" id="GO:0003735">
    <property type="term" value="F:structural constituent of ribosome"/>
    <property type="evidence" value="ECO:0007669"/>
    <property type="project" value="InterPro"/>
</dbReference>
<keyword evidence="3 4" id="KW-0687">Ribonucleoprotein</keyword>
<evidence type="ECO:0000313" key="6">
    <source>
        <dbReference type="EMBL" id="WRO20333.1"/>
    </source>
</evidence>
<evidence type="ECO:0000256" key="3">
    <source>
        <dbReference type="ARBA" id="ARBA00023274"/>
    </source>
</evidence>
<dbReference type="FunFam" id="3.90.1030.10:FF:000001">
    <property type="entry name" value="50S ribosomal protein L17"/>
    <property type="match status" value="1"/>
</dbReference>
<dbReference type="Gene3D" id="3.90.1030.10">
    <property type="entry name" value="Ribosomal protein L17"/>
    <property type="match status" value="1"/>
</dbReference>
<dbReference type="HAMAP" id="MF_01368">
    <property type="entry name" value="Ribosomal_bL17"/>
    <property type="match status" value="1"/>
</dbReference>
<dbReference type="PROSITE" id="PS01167">
    <property type="entry name" value="RIBOSOMAL_L17"/>
    <property type="match status" value="1"/>
</dbReference>
<dbReference type="PANTHER" id="PTHR14413">
    <property type="entry name" value="RIBOSOMAL PROTEIN L17"/>
    <property type="match status" value="1"/>
</dbReference>
<gene>
    <name evidence="4 6" type="primary">rplQ</name>
    <name evidence="6" type="ORF">MFMK1_000091</name>
</gene>